<reference evidence="3" key="1">
    <citation type="journal article" date="2020" name="Stud. Mycol.">
        <title>101 Dothideomycetes genomes: a test case for predicting lifestyles and emergence of pathogens.</title>
        <authorList>
            <person name="Haridas S."/>
            <person name="Albert R."/>
            <person name="Binder M."/>
            <person name="Bloem J."/>
            <person name="Labutti K."/>
            <person name="Salamov A."/>
            <person name="Andreopoulos B."/>
            <person name="Baker S."/>
            <person name="Barry K."/>
            <person name="Bills G."/>
            <person name="Bluhm B."/>
            <person name="Cannon C."/>
            <person name="Castanera R."/>
            <person name="Culley D."/>
            <person name="Daum C."/>
            <person name="Ezra D."/>
            <person name="Gonzalez J."/>
            <person name="Henrissat B."/>
            <person name="Kuo A."/>
            <person name="Liang C."/>
            <person name="Lipzen A."/>
            <person name="Lutzoni F."/>
            <person name="Magnuson J."/>
            <person name="Mondo S."/>
            <person name="Nolan M."/>
            <person name="Ohm R."/>
            <person name="Pangilinan J."/>
            <person name="Park H.-J."/>
            <person name="Ramirez L."/>
            <person name="Alfaro M."/>
            <person name="Sun H."/>
            <person name="Tritt A."/>
            <person name="Yoshinaga Y."/>
            <person name="Zwiers L.-H."/>
            <person name="Turgeon B."/>
            <person name="Goodwin S."/>
            <person name="Spatafora J."/>
            <person name="Crous P."/>
            <person name="Grigoriev I."/>
        </authorList>
    </citation>
    <scope>NUCLEOTIDE SEQUENCE</scope>
    <source>
        <strain evidence="3">CBS 107.79</strain>
    </source>
</reference>
<feature type="domain" description="AB hydrolase-1" evidence="2">
    <location>
        <begin position="99"/>
        <end position="287"/>
    </location>
</feature>
<dbReference type="Proteomes" id="UP000800036">
    <property type="component" value="Unassembled WGS sequence"/>
</dbReference>
<keyword evidence="4" id="KW-1185">Reference proteome</keyword>
<evidence type="ECO:0000313" key="4">
    <source>
        <dbReference type="Proteomes" id="UP000800036"/>
    </source>
</evidence>
<dbReference type="OrthoDB" id="190201at2759"/>
<accession>A0A6A5V8Q8</accession>
<keyword evidence="3" id="KW-0378">Hydrolase</keyword>
<feature type="signal peptide" evidence="1">
    <location>
        <begin position="1"/>
        <end position="19"/>
    </location>
</feature>
<dbReference type="GO" id="GO:0016787">
    <property type="term" value="F:hydrolase activity"/>
    <property type="evidence" value="ECO:0007669"/>
    <property type="project" value="UniProtKB-KW"/>
</dbReference>
<dbReference type="Pfam" id="PF12697">
    <property type="entry name" value="Abhydrolase_6"/>
    <property type="match status" value="1"/>
</dbReference>
<dbReference type="InterPro" id="IPR029058">
    <property type="entry name" value="AB_hydrolase_fold"/>
</dbReference>
<name>A0A6A5V8Q8_9PLEO</name>
<dbReference type="InterPro" id="IPR000073">
    <property type="entry name" value="AB_hydrolase_1"/>
</dbReference>
<dbReference type="SUPFAM" id="SSF53474">
    <property type="entry name" value="alpha/beta-Hydrolases"/>
    <property type="match status" value="1"/>
</dbReference>
<sequence length="352" mass="37941">MHHRFWHLILVSITPYAQGIPNPSNCKDVEIPVPVSVPRFNIDVVVEDEWDTAALTSNLTRRDAGNTTSPLPIAGMTPAPTPSNFTVAATLCGSGCTVLILTHGIIESKLYWHPNFKGADRYSFIDATIAAGYSVLSYDRIGVGSSSKVEGLFDAQFQVETAVLGYLTAYARGTMAAKKVALVGHSYGAYLSAGSANHSAVDAVVLTGFSGIFDYFAPFVAGAGLRVAKLQDPKRWRSLDSTYLTSSDLFAETYIASEPFAIGELLSLLASYNGFHGVTAPILVLQGQFDVSACGSNCVDILDEETLRKKVFKTAKSIELFNDLPAGHNLNLHKVAPRAFELLFQFLKGHGI</sequence>
<organism evidence="3 4">
    <name type="scientific">Bimuria novae-zelandiae CBS 107.79</name>
    <dbReference type="NCBI Taxonomy" id="1447943"/>
    <lineage>
        <taxon>Eukaryota</taxon>
        <taxon>Fungi</taxon>
        <taxon>Dikarya</taxon>
        <taxon>Ascomycota</taxon>
        <taxon>Pezizomycotina</taxon>
        <taxon>Dothideomycetes</taxon>
        <taxon>Pleosporomycetidae</taxon>
        <taxon>Pleosporales</taxon>
        <taxon>Massarineae</taxon>
        <taxon>Didymosphaeriaceae</taxon>
        <taxon>Bimuria</taxon>
    </lineage>
</organism>
<evidence type="ECO:0000313" key="3">
    <source>
        <dbReference type="EMBL" id="KAF1972412.1"/>
    </source>
</evidence>
<proteinExistence type="predicted"/>
<evidence type="ECO:0000259" key="2">
    <source>
        <dbReference type="Pfam" id="PF12697"/>
    </source>
</evidence>
<dbReference type="Gene3D" id="3.40.50.1820">
    <property type="entry name" value="alpha/beta hydrolase"/>
    <property type="match status" value="1"/>
</dbReference>
<gene>
    <name evidence="3" type="ORF">BU23DRAFT_590141</name>
</gene>
<feature type="chain" id="PRO_5025332890" evidence="1">
    <location>
        <begin position="20"/>
        <end position="352"/>
    </location>
</feature>
<protein>
    <submittedName>
        <fullName evidence="3">Alpha/beta-hydrolase</fullName>
    </submittedName>
</protein>
<dbReference type="EMBL" id="ML976687">
    <property type="protein sequence ID" value="KAF1972412.1"/>
    <property type="molecule type" value="Genomic_DNA"/>
</dbReference>
<dbReference type="AlphaFoldDB" id="A0A6A5V8Q8"/>
<evidence type="ECO:0000256" key="1">
    <source>
        <dbReference type="SAM" id="SignalP"/>
    </source>
</evidence>
<keyword evidence="1" id="KW-0732">Signal</keyword>